<dbReference type="InterPro" id="IPR006530">
    <property type="entry name" value="YD"/>
</dbReference>
<name>M4NCZ9_9GAMM</name>
<evidence type="ECO:0000313" key="4">
    <source>
        <dbReference type="Proteomes" id="UP000011859"/>
    </source>
</evidence>
<proteinExistence type="predicted"/>
<organism evidence="3 4">
    <name type="scientific">Rhodanobacter denitrificans</name>
    <dbReference type="NCBI Taxonomy" id="666685"/>
    <lineage>
        <taxon>Bacteria</taxon>
        <taxon>Pseudomonadati</taxon>
        <taxon>Pseudomonadota</taxon>
        <taxon>Gammaproteobacteria</taxon>
        <taxon>Lysobacterales</taxon>
        <taxon>Rhodanobacteraceae</taxon>
        <taxon>Rhodanobacter</taxon>
    </lineage>
</organism>
<dbReference type="PANTHER" id="PTHR32305">
    <property type="match status" value="1"/>
</dbReference>
<dbReference type="Pfam" id="PF05593">
    <property type="entry name" value="RHS_repeat"/>
    <property type="match status" value="1"/>
</dbReference>
<sequence precursor="true">MKASKYGSLLLIGFALCHSPPSLAVQNLDGVNVNSPSCRPGFINLVDGSGDLIGCLSGFGDGGGSVHVPDIFDGGGGGILVPNIGHVSLSDRNANAGTNTDCDDPAKPVSVTGNPVVFSTGNKIEPEVDFVSAGAMALSLKRTYNYYWNGIGIFGRRWLSDYDYKLLFTTDDPTSSCYPRPGNGRCDPLNQPIWAQRPDGRKIKFNYSATPTPGWYEDKTSPIAKIIQTGSTYTLYGESRTVEVYDYNGFPLNLKSEQGIGWTFTYDANHYLARVTHSSGRHVDFGWSNGLLANVTDPAGNIYSYTYATIAVGNALMASPQTEVSASSTRIQPLLIMPTPDDPPPTPYNPPVQTMVALLKSTTQPGSTPTTLTYHYEDSRFATALTGKTINGVRYSWITYDANARAVETKHANGTERYQFVYTLDANNAIVTATVTNPLGKQTTYQFDAKGNQISVAGLGSTHCAAVYKETSYDGAGYPDAVSDFNGNITTFNYAATGQLQQKVTAFGTPLAQTTSYVWDTAHNRVTKVTLEGDHETAYVHGSDGRLASVSVKNLSTKVAASTGQIRTTTYTYTTYSNGLLASRIVDGPLAGLGDAVTTTYSQTGDLLTVKNGLGQTTTYGGYNGLGLPGSITGPNGDKHSYVYDARGRITDDQTYRNGGTQHTYYEYDGFGRLSRVTQPDGHTHSYQYDSAGRLVSEYEPEAGGTFAQTMYTYNAMSLPTSVKKQRVFIEPARGTAP</sequence>
<dbReference type="Pfam" id="PF20148">
    <property type="entry name" value="DUF6531"/>
    <property type="match status" value="1"/>
</dbReference>
<dbReference type="AlphaFoldDB" id="M4NCZ9"/>
<reference evidence="3 4" key="1">
    <citation type="submission" date="2012-04" db="EMBL/GenBank/DDBJ databases">
        <title>Complete genome of Rhodanobacter sp. 2APBS1.</title>
        <authorList>
            <consortium name="US DOE Joint Genome Institute"/>
            <person name="Huntemann M."/>
            <person name="Wei C.-L."/>
            <person name="Han J."/>
            <person name="Detter J.C."/>
            <person name="Han C."/>
            <person name="Tapia R."/>
            <person name="Munk A.C.C."/>
            <person name="Chen A."/>
            <person name="Krypides N."/>
            <person name="Mavromatis K."/>
            <person name="Markowitz V."/>
            <person name="Szeto E."/>
            <person name="Ivanova N."/>
            <person name="Mikhailova N."/>
            <person name="Ovchinnikova G."/>
            <person name="Pagani I."/>
            <person name="Pati A."/>
            <person name="Goodwin L."/>
            <person name="Peters L."/>
            <person name="Pitluck S."/>
            <person name="Woyke T."/>
            <person name="Prakash O."/>
            <person name="Elkins J."/>
            <person name="Brown S."/>
            <person name="Palumbo A."/>
            <person name="Hemme C."/>
            <person name="Zhou J."/>
            <person name="Watson D."/>
            <person name="Jardine P."/>
            <person name="Kostka J."/>
            <person name="Green S."/>
        </authorList>
    </citation>
    <scope>NUCLEOTIDE SEQUENCE [LARGE SCALE GENOMIC DNA]</scope>
    <source>
        <strain evidence="3 4">2APBS1</strain>
    </source>
</reference>
<dbReference type="RefSeq" id="WP_015447364.1">
    <property type="nucleotide sequence ID" value="NC_020541.1"/>
</dbReference>
<dbReference type="Gene3D" id="2.180.10.10">
    <property type="entry name" value="RHS repeat-associated core"/>
    <property type="match status" value="2"/>
</dbReference>
<gene>
    <name evidence="3" type="ORF">R2APBS1_1393</name>
</gene>
<dbReference type="NCBIfam" id="TIGR01643">
    <property type="entry name" value="YD_repeat_2x"/>
    <property type="match status" value="2"/>
</dbReference>
<feature type="domain" description="DUF6531" evidence="2">
    <location>
        <begin position="113"/>
        <end position="171"/>
    </location>
</feature>
<evidence type="ECO:0000313" key="3">
    <source>
        <dbReference type="EMBL" id="AGG88544.1"/>
    </source>
</evidence>
<dbReference type="InterPro" id="IPR031325">
    <property type="entry name" value="RHS_repeat"/>
</dbReference>
<dbReference type="KEGG" id="rhd:R2APBS1_1393"/>
<dbReference type="InterPro" id="IPR050708">
    <property type="entry name" value="T6SS_VgrG/RHS"/>
</dbReference>
<dbReference type="Proteomes" id="UP000011859">
    <property type="component" value="Chromosome"/>
</dbReference>
<dbReference type="HOGENOM" id="CLU_001218_2_2_6"/>
<evidence type="ECO:0000259" key="2">
    <source>
        <dbReference type="Pfam" id="PF20148"/>
    </source>
</evidence>
<accession>M4NCZ9</accession>
<dbReference type="PANTHER" id="PTHR32305:SF15">
    <property type="entry name" value="PROTEIN RHSA-RELATED"/>
    <property type="match status" value="1"/>
</dbReference>
<keyword evidence="4" id="KW-1185">Reference proteome</keyword>
<keyword evidence="1" id="KW-0732">Signal</keyword>
<dbReference type="EMBL" id="CP003470">
    <property type="protein sequence ID" value="AGG88544.1"/>
    <property type="molecule type" value="Genomic_DNA"/>
</dbReference>
<dbReference type="eggNOG" id="COG3209">
    <property type="taxonomic scope" value="Bacteria"/>
</dbReference>
<protein>
    <submittedName>
        <fullName evidence="3">Rhs family protein</fullName>
    </submittedName>
</protein>
<feature type="signal peptide" evidence="1">
    <location>
        <begin position="1"/>
        <end position="24"/>
    </location>
</feature>
<dbReference type="STRING" id="666685.R2APBS1_1393"/>
<dbReference type="OrthoDB" id="9816400at2"/>
<evidence type="ECO:0000256" key="1">
    <source>
        <dbReference type="SAM" id="SignalP"/>
    </source>
</evidence>
<dbReference type="InterPro" id="IPR045351">
    <property type="entry name" value="DUF6531"/>
</dbReference>
<feature type="chain" id="PRO_5004056332" evidence="1">
    <location>
        <begin position="25"/>
        <end position="738"/>
    </location>
</feature>